<dbReference type="PROSITE" id="PS51257">
    <property type="entry name" value="PROKAR_LIPOPROTEIN"/>
    <property type="match status" value="1"/>
</dbReference>
<reference evidence="1 2" key="1">
    <citation type="journal article" date="2016" name="PLoS ONE">
        <title>Complete Genome Sequence and Comparative Genomics of a Novel Myxobacterium Myxococcus hansupus.</title>
        <authorList>
            <person name="Sharma G."/>
            <person name="Narwani T."/>
            <person name="Subramanian S."/>
        </authorList>
    </citation>
    <scope>NUCLEOTIDE SEQUENCE [LARGE SCALE GENOMIC DNA]</scope>
    <source>
        <strain evidence="2">mixupus</strain>
    </source>
</reference>
<keyword evidence="2" id="KW-1185">Reference proteome</keyword>
<dbReference type="PATRIC" id="fig|1297742.4.peg.2924"/>
<dbReference type="RefSeq" id="WP_002636456.1">
    <property type="nucleotide sequence ID" value="NZ_CP012109.1"/>
</dbReference>
<gene>
    <name evidence="1" type="ORF">A176_002896</name>
</gene>
<accession>A0A0H4WT48</accession>
<dbReference type="OrthoDB" id="5519230at2"/>
<proteinExistence type="predicted"/>
<sequence>MQAKSVFVAVALVAGLLAGCGGVEGSQQDSAQTPEVEAAALCSDCGWLYVRCMSRAQTAEAKEMCEYGRMDCEATWCTAAAPEVEQANACVQQCDTRLNQCLRLGTTPLGTCFYRHNECINNCPIVDAHTPVQAQ</sequence>
<dbReference type="AlphaFoldDB" id="A0A0H4WT48"/>
<evidence type="ECO:0000313" key="1">
    <source>
        <dbReference type="EMBL" id="AKQ65984.1"/>
    </source>
</evidence>
<evidence type="ECO:0008006" key="3">
    <source>
        <dbReference type="Google" id="ProtNLM"/>
    </source>
</evidence>
<organism evidence="1 2">
    <name type="scientific">Pseudomyxococcus hansupus</name>
    <dbReference type="NCBI Taxonomy" id="1297742"/>
    <lineage>
        <taxon>Bacteria</taxon>
        <taxon>Pseudomonadati</taxon>
        <taxon>Myxococcota</taxon>
        <taxon>Myxococcia</taxon>
        <taxon>Myxococcales</taxon>
        <taxon>Cystobacterineae</taxon>
        <taxon>Myxococcaceae</taxon>
        <taxon>Pseudomyxococcus</taxon>
    </lineage>
</organism>
<dbReference type="STRING" id="1297742.A176_002896"/>
<evidence type="ECO:0000313" key="2">
    <source>
        <dbReference type="Proteomes" id="UP000009026"/>
    </source>
</evidence>
<name>A0A0H4WT48_9BACT</name>
<protein>
    <recommendedName>
        <fullName evidence="3">Lipoprotein</fullName>
    </recommendedName>
</protein>
<dbReference type="KEGG" id="mym:A176_002896"/>
<dbReference type="EMBL" id="CP012109">
    <property type="protein sequence ID" value="AKQ65984.1"/>
    <property type="molecule type" value="Genomic_DNA"/>
</dbReference>
<dbReference type="Proteomes" id="UP000009026">
    <property type="component" value="Chromosome"/>
</dbReference>